<dbReference type="Proteomes" id="UP000572907">
    <property type="component" value="Unassembled WGS sequence"/>
</dbReference>
<keyword evidence="2" id="KW-0812">Transmembrane</keyword>
<sequence length="100" mass="10448">MLNGQDSEGVAVLIPLCTGRAYRISTTTSVGDGHGKLEQAGPGAQGLGLRPNPGRRTLRRRVVASAIPVVGAVYQLGYLVKVLVPPAKGKPGPRRGRPQL</sequence>
<dbReference type="AlphaFoldDB" id="A0A7W4ZN55"/>
<evidence type="ECO:0000256" key="1">
    <source>
        <dbReference type="SAM" id="MobiDB-lite"/>
    </source>
</evidence>
<protein>
    <submittedName>
        <fullName evidence="3">Uncharacterized protein</fullName>
    </submittedName>
</protein>
<evidence type="ECO:0000313" key="3">
    <source>
        <dbReference type="EMBL" id="MBB3075577.1"/>
    </source>
</evidence>
<accession>A0A7W4ZN55</accession>
<keyword evidence="2" id="KW-0472">Membrane</keyword>
<comment type="caution">
    <text evidence="3">The sequence shown here is derived from an EMBL/GenBank/DDBJ whole genome shotgun (WGS) entry which is preliminary data.</text>
</comment>
<proteinExistence type="predicted"/>
<gene>
    <name evidence="3" type="ORF">FHS41_002046</name>
</gene>
<evidence type="ECO:0000256" key="2">
    <source>
        <dbReference type="SAM" id="Phobius"/>
    </source>
</evidence>
<organism evidence="3 4">
    <name type="scientific">Streptomyces violarus</name>
    <dbReference type="NCBI Taxonomy" id="67380"/>
    <lineage>
        <taxon>Bacteria</taxon>
        <taxon>Bacillati</taxon>
        <taxon>Actinomycetota</taxon>
        <taxon>Actinomycetes</taxon>
        <taxon>Kitasatosporales</taxon>
        <taxon>Streptomycetaceae</taxon>
        <taxon>Streptomyces</taxon>
    </lineage>
</organism>
<evidence type="ECO:0000313" key="4">
    <source>
        <dbReference type="Proteomes" id="UP000572907"/>
    </source>
</evidence>
<name>A0A7W4ZN55_9ACTN</name>
<keyword evidence="4" id="KW-1185">Reference proteome</keyword>
<reference evidence="3 4" key="1">
    <citation type="submission" date="2020-08" db="EMBL/GenBank/DDBJ databases">
        <title>Genomic Encyclopedia of Type Strains, Phase III (KMG-III): the genomes of soil and plant-associated and newly described type strains.</title>
        <authorList>
            <person name="Whitman W."/>
        </authorList>
    </citation>
    <scope>NUCLEOTIDE SEQUENCE [LARGE SCALE GENOMIC DNA]</scope>
    <source>
        <strain evidence="3 4">CECT 3237</strain>
    </source>
</reference>
<feature type="region of interest" description="Disordered" evidence="1">
    <location>
        <begin position="28"/>
        <end position="53"/>
    </location>
</feature>
<keyword evidence="2" id="KW-1133">Transmembrane helix</keyword>
<feature type="transmembrane region" description="Helical" evidence="2">
    <location>
        <begin position="62"/>
        <end position="80"/>
    </location>
</feature>
<dbReference type="EMBL" id="JACHXE010000001">
    <property type="protein sequence ID" value="MBB3075577.1"/>
    <property type="molecule type" value="Genomic_DNA"/>
</dbReference>